<proteinExistence type="predicted"/>
<reference evidence="2" key="2">
    <citation type="submission" date="2023-04" db="EMBL/GenBank/DDBJ databases">
        <authorList>
            <person name="Bu L."/>
            <person name="Lu L."/>
            <person name="Laidemitt M.R."/>
            <person name="Zhang S.M."/>
            <person name="Mutuku M."/>
            <person name="Mkoji G."/>
            <person name="Steinauer M."/>
            <person name="Loker E.S."/>
        </authorList>
    </citation>
    <scope>NUCLEOTIDE SEQUENCE</scope>
    <source>
        <strain evidence="2">KasaAsao</strain>
        <tissue evidence="2">Whole Snail</tissue>
    </source>
</reference>
<organism evidence="2 3">
    <name type="scientific">Biomphalaria pfeifferi</name>
    <name type="common">Bloodfluke planorb</name>
    <name type="synonym">Freshwater snail</name>
    <dbReference type="NCBI Taxonomy" id="112525"/>
    <lineage>
        <taxon>Eukaryota</taxon>
        <taxon>Metazoa</taxon>
        <taxon>Spiralia</taxon>
        <taxon>Lophotrochozoa</taxon>
        <taxon>Mollusca</taxon>
        <taxon>Gastropoda</taxon>
        <taxon>Heterobranchia</taxon>
        <taxon>Euthyneura</taxon>
        <taxon>Panpulmonata</taxon>
        <taxon>Hygrophila</taxon>
        <taxon>Lymnaeoidea</taxon>
        <taxon>Planorbidae</taxon>
        <taxon>Biomphalaria</taxon>
    </lineage>
</organism>
<dbReference type="AlphaFoldDB" id="A0AAD8C5T3"/>
<evidence type="ECO:0000256" key="1">
    <source>
        <dbReference type="SAM" id="MobiDB-lite"/>
    </source>
</evidence>
<accession>A0AAD8C5T3</accession>
<dbReference type="Proteomes" id="UP001233172">
    <property type="component" value="Unassembled WGS sequence"/>
</dbReference>
<evidence type="ECO:0000313" key="3">
    <source>
        <dbReference type="Proteomes" id="UP001233172"/>
    </source>
</evidence>
<dbReference type="EMBL" id="JASAOG010000011">
    <property type="protein sequence ID" value="KAK0066054.1"/>
    <property type="molecule type" value="Genomic_DNA"/>
</dbReference>
<sequence>MHSPSKEYEYVITCIVPYIFVPLSYSAQSFISIKGAISDQFHEKLYFTINLTETLYQVNLKDDDEVDDDDEGGDDDDNDDGGCDDDDDDDDDDYDYDGYDDEVDDEGGDDDDD</sequence>
<comment type="caution">
    <text evidence="2">The sequence shown here is derived from an EMBL/GenBank/DDBJ whole genome shotgun (WGS) entry which is preliminary data.</text>
</comment>
<keyword evidence="3" id="KW-1185">Reference proteome</keyword>
<reference evidence="2" key="1">
    <citation type="journal article" date="2023" name="PLoS Negl. Trop. Dis.">
        <title>A genome sequence for Biomphalaria pfeifferi, the major vector snail for the human-infecting parasite Schistosoma mansoni.</title>
        <authorList>
            <person name="Bu L."/>
            <person name="Lu L."/>
            <person name="Laidemitt M.R."/>
            <person name="Zhang S.M."/>
            <person name="Mutuku M."/>
            <person name="Mkoji G."/>
            <person name="Steinauer M."/>
            <person name="Loker E.S."/>
        </authorList>
    </citation>
    <scope>NUCLEOTIDE SEQUENCE</scope>
    <source>
        <strain evidence="2">KasaAsao</strain>
    </source>
</reference>
<protein>
    <submittedName>
        <fullName evidence="2">Uncharacterized protein</fullName>
    </submittedName>
</protein>
<evidence type="ECO:0000313" key="2">
    <source>
        <dbReference type="EMBL" id="KAK0066054.1"/>
    </source>
</evidence>
<feature type="region of interest" description="Disordered" evidence="1">
    <location>
        <begin position="62"/>
        <end position="113"/>
    </location>
</feature>
<name>A0AAD8C5T3_BIOPF</name>
<gene>
    <name evidence="2" type="ORF">Bpfe_004175</name>
</gene>